<evidence type="ECO:0000256" key="2">
    <source>
        <dbReference type="SAM" id="Phobius"/>
    </source>
</evidence>
<dbReference type="OrthoDB" id="2384193at2759"/>
<keyword evidence="2" id="KW-0812">Transmembrane</keyword>
<evidence type="ECO:0000256" key="1">
    <source>
        <dbReference type="SAM" id="MobiDB-lite"/>
    </source>
</evidence>
<feature type="compositionally biased region" description="Basic and acidic residues" evidence="1">
    <location>
        <begin position="380"/>
        <end position="403"/>
    </location>
</feature>
<feature type="compositionally biased region" description="Acidic residues" evidence="1">
    <location>
        <begin position="412"/>
        <end position="423"/>
    </location>
</feature>
<feature type="transmembrane region" description="Helical" evidence="2">
    <location>
        <begin position="102"/>
        <end position="122"/>
    </location>
</feature>
<feature type="transmembrane region" description="Helical" evidence="2">
    <location>
        <begin position="177"/>
        <end position="196"/>
    </location>
</feature>
<keyword evidence="4" id="KW-1185">Reference proteome</keyword>
<comment type="caution">
    <text evidence="3">The sequence shown here is derived from an EMBL/GenBank/DDBJ whole genome shotgun (WGS) entry which is preliminary data.</text>
</comment>
<gene>
    <name evidence="3" type="ORF">FWILDA_LOCUS6415</name>
</gene>
<dbReference type="AlphaFoldDB" id="A0A9W4SL77"/>
<feature type="compositionally biased region" description="Polar residues" evidence="1">
    <location>
        <begin position="345"/>
        <end position="361"/>
    </location>
</feature>
<dbReference type="Proteomes" id="UP001153678">
    <property type="component" value="Unassembled WGS sequence"/>
</dbReference>
<organism evidence="3 4">
    <name type="scientific">Funneliformis geosporum</name>
    <dbReference type="NCBI Taxonomy" id="1117311"/>
    <lineage>
        <taxon>Eukaryota</taxon>
        <taxon>Fungi</taxon>
        <taxon>Fungi incertae sedis</taxon>
        <taxon>Mucoromycota</taxon>
        <taxon>Glomeromycotina</taxon>
        <taxon>Glomeromycetes</taxon>
        <taxon>Glomerales</taxon>
        <taxon>Glomeraceae</taxon>
        <taxon>Funneliformis</taxon>
    </lineage>
</organism>
<feature type="transmembrane region" description="Helical" evidence="2">
    <location>
        <begin position="9"/>
        <end position="29"/>
    </location>
</feature>
<feature type="region of interest" description="Disordered" evidence="1">
    <location>
        <begin position="345"/>
        <end position="423"/>
    </location>
</feature>
<sequence>MVIFCDTSYLARICYIPFVLTWMIIRIWQTSRLDSFSLPHLVRLEPRSLFTYTFLLALLVQLAHDVIIYYLQINEGFFTPKQMIVEIPQSTKILQLNKLANYLDSISISFTIASLLSLQAFWSYVMEQISRKNYISIWEYWIYLVLGILLLPVFPILAYVFDALVDNPKLKENIPRLSVSVIALIICFVGGLRVNFEVNKLLNLNTRHTIHNQEKLKYFGDLNIWFSFALFIWSASYIILSFDGLISLNLTRFISDLLTAHVNFGGFILYICIILIVNPDFTIKQRQRAISTPFDVSKPNNGVDIAEILAKKGPSGVEDLFMNQIVVETRQDVKVERAYINPHRSLSTIPPATPTSSNHLSMDSLAPMPSPSSTFAENSKNNKEFRSSPLQQDEHSTLTEHGGEIGVVQVVSDDESWQQEETE</sequence>
<evidence type="ECO:0000313" key="4">
    <source>
        <dbReference type="Proteomes" id="UP001153678"/>
    </source>
</evidence>
<keyword evidence="2" id="KW-1133">Transmembrane helix</keyword>
<feature type="transmembrane region" description="Helical" evidence="2">
    <location>
        <begin position="258"/>
        <end position="277"/>
    </location>
</feature>
<protein>
    <submittedName>
        <fullName evidence="3">9873_t:CDS:1</fullName>
    </submittedName>
</protein>
<dbReference type="EMBL" id="CAMKVN010001158">
    <property type="protein sequence ID" value="CAI2174089.1"/>
    <property type="molecule type" value="Genomic_DNA"/>
</dbReference>
<feature type="transmembrane region" description="Helical" evidence="2">
    <location>
        <begin position="142"/>
        <end position="165"/>
    </location>
</feature>
<reference evidence="3" key="1">
    <citation type="submission" date="2022-08" db="EMBL/GenBank/DDBJ databases">
        <authorList>
            <person name="Kallberg Y."/>
            <person name="Tangrot J."/>
            <person name="Rosling A."/>
        </authorList>
    </citation>
    <scope>NUCLEOTIDE SEQUENCE</scope>
    <source>
        <strain evidence="3">Wild A</strain>
    </source>
</reference>
<feature type="transmembrane region" description="Helical" evidence="2">
    <location>
        <begin position="224"/>
        <end position="246"/>
    </location>
</feature>
<proteinExistence type="predicted"/>
<name>A0A9W4SL77_9GLOM</name>
<accession>A0A9W4SL77</accession>
<evidence type="ECO:0000313" key="3">
    <source>
        <dbReference type="EMBL" id="CAI2174089.1"/>
    </source>
</evidence>
<feature type="transmembrane region" description="Helical" evidence="2">
    <location>
        <begin position="49"/>
        <end position="71"/>
    </location>
</feature>
<keyword evidence="2" id="KW-0472">Membrane</keyword>